<protein>
    <recommendedName>
        <fullName evidence="3">Cyclin N-terminal domain-containing protein</fullName>
    </recommendedName>
</protein>
<reference evidence="1" key="1">
    <citation type="submission" date="2021-07" db="EMBL/GenBank/DDBJ databases">
        <title>Elsinoe batatas strain:CRI-CJ2 Genome sequencing and assembly.</title>
        <authorList>
            <person name="Huang L."/>
        </authorList>
    </citation>
    <scope>NUCLEOTIDE SEQUENCE</scope>
    <source>
        <strain evidence="1">CRI-CJ2</strain>
    </source>
</reference>
<organism evidence="1 2">
    <name type="scientific">Elsinoe batatas</name>
    <dbReference type="NCBI Taxonomy" id="2601811"/>
    <lineage>
        <taxon>Eukaryota</taxon>
        <taxon>Fungi</taxon>
        <taxon>Dikarya</taxon>
        <taxon>Ascomycota</taxon>
        <taxon>Pezizomycotina</taxon>
        <taxon>Dothideomycetes</taxon>
        <taxon>Dothideomycetidae</taxon>
        <taxon>Myriangiales</taxon>
        <taxon>Elsinoaceae</taxon>
        <taxon>Elsinoe</taxon>
    </lineage>
</organism>
<dbReference type="Proteomes" id="UP000809789">
    <property type="component" value="Unassembled WGS sequence"/>
</dbReference>
<dbReference type="OrthoDB" id="3865253at2759"/>
<comment type="caution">
    <text evidence="1">The sequence shown here is derived from an EMBL/GenBank/DDBJ whole genome shotgun (WGS) entry which is preliminary data.</text>
</comment>
<accession>A0A8K0PI35</accession>
<dbReference type="InterPro" id="IPR036915">
    <property type="entry name" value="Cyclin-like_sf"/>
</dbReference>
<keyword evidence="2" id="KW-1185">Reference proteome</keyword>
<evidence type="ECO:0008006" key="3">
    <source>
        <dbReference type="Google" id="ProtNLM"/>
    </source>
</evidence>
<proteinExistence type="predicted"/>
<gene>
    <name evidence="1" type="ORF">KVT40_005179</name>
</gene>
<dbReference type="EMBL" id="JAESVG020000006">
    <property type="protein sequence ID" value="KAG8626234.1"/>
    <property type="molecule type" value="Genomic_DNA"/>
</dbReference>
<evidence type="ECO:0000313" key="1">
    <source>
        <dbReference type="EMBL" id="KAG8626234.1"/>
    </source>
</evidence>
<dbReference type="AlphaFoldDB" id="A0A8K0PI35"/>
<sequence>METPPPEIEVVVAELTLEAPRPRRRRMSISAPMFFSDMVLEDSLDAYLKELGPVQRLPTPPPEPRERKQSIYPVTLASPDEMIYEDKRMLRGIARKLSIMNAHASGCAAVPISTIVQYLEAAKLSLGCIALAYNILANYKLSIVHHKRQDSAGPMVDASLDGEFNSMPRPELVLLAAFRLASSFLDDHPTPVSWWTKTVTHNAYREEELLDMTADMFAIVGWKLPVFAAPDAINSALASLPVKGLPKKSAQHPPKLEVDIPHQVNDVNFLAPQGRRKSSSVDPVSPYTIVRRTSGYFAMS</sequence>
<evidence type="ECO:0000313" key="2">
    <source>
        <dbReference type="Proteomes" id="UP000809789"/>
    </source>
</evidence>
<name>A0A8K0PI35_9PEZI</name>
<dbReference type="SUPFAM" id="SSF47954">
    <property type="entry name" value="Cyclin-like"/>
    <property type="match status" value="1"/>
</dbReference>